<protein>
    <submittedName>
        <fullName evidence="1">Uncharacterized protein</fullName>
    </submittedName>
</protein>
<evidence type="ECO:0000313" key="1">
    <source>
        <dbReference type="EMBL" id="KAF2232734.1"/>
    </source>
</evidence>
<sequence>MRNLAGGLLVPIPQSTQAVLISFIGKGLELCGSVQYAPFDRGAYTERRLPISAQDSLWIRSPGREIDTLQAGH</sequence>
<gene>
    <name evidence="1" type="ORF">EV356DRAFT_505021</name>
</gene>
<keyword evidence="2" id="KW-1185">Reference proteome</keyword>
<name>A0A6A6H3R0_VIRVR</name>
<dbReference type="AlphaFoldDB" id="A0A6A6H3R0"/>
<evidence type="ECO:0000313" key="2">
    <source>
        <dbReference type="Proteomes" id="UP000800092"/>
    </source>
</evidence>
<proteinExistence type="predicted"/>
<accession>A0A6A6H3R0</accession>
<reference evidence="1" key="1">
    <citation type="journal article" date="2020" name="Stud. Mycol.">
        <title>101 Dothideomycetes genomes: a test case for predicting lifestyles and emergence of pathogens.</title>
        <authorList>
            <person name="Haridas S."/>
            <person name="Albert R."/>
            <person name="Binder M."/>
            <person name="Bloem J."/>
            <person name="Labutti K."/>
            <person name="Salamov A."/>
            <person name="Andreopoulos B."/>
            <person name="Baker S."/>
            <person name="Barry K."/>
            <person name="Bills G."/>
            <person name="Bluhm B."/>
            <person name="Cannon C."/>
            <person name="Castanera R."/>
            <person name="Culley D."/>
            <person name="Daum C."/>
            <person name="Ezra D."/>
            <person name="Gonzalez J."/>
            <person name="Henrissat B."/>
            <person name="Kuo A."/>
            <person name="Liang C."/>
            <person name="Lipzen A."/>
            <person name="Lutzoni F."/>
            <person name="Magnuson J."/>
            <person name="Mondo S."/>
            <person name="Nolan M."/>
            <person name="Ohm R."/>
            <person name="Pangilinan J."/>
            <person name="Park H.-J."/>
            <person name="Ramirez L."/>
            <person name="Alfaro M."/>
            <person name="Sun H."/>
            <person name="Tritt A."/>
            <person name="Yoshinaga Y."/>
            <person name="Zwiers L.-H."/>
            <person name="Turgeon B."/>
            <person name="Goodwin S."/>
            <person name="Spatafora J."/>
            <person name="Crous P."/>
            <person name="Grigoriev I."/>
        </authorList>
    </citation>
    <scope>NUCLEOTIDE SEQUENCE</scope>
    <source>
        <strain evidence="1">Tuck. ex Michener</strain>
    </source>
</reference>
<dbReference type="EMBL" id="ML991813">
    <property type="protein sequence ID" value="KAF2232734.1"/>
    <property type="molecule type" value="Genomic_DNA"/>
</dbReference>
<organism evidence="1 2">
    <name type="scientific">Viridothelium virens</name>
    <name type="common">Speckled blister lichen</name>
    <name type="synonym">Trypethelium virens</name>
    <dbReference type="NCBI Taxonomy" id="1048519"/>
    <lineage>
        <taxon>Eukaryota</taxon>
        <taxon>Fungi</taxon>
        <taxon>Dikarya</taxon>
        <taxon>Ascomycota</taxon>
        <taxon>Pezizomycotina</taxon>
        <taxon>Dothideomycetes</taxon>
        <taxon>Dothideomycetes incertae sedis</taxon>
        <taxon>Trypetheliales</taxon>
        <taxon>Trypetheliaceae</taxon>
        <taxon>Viridothelium</taxon>
    </lineage>
</organism>
<dbReference type="Proteomes" id="UP000800092">
    <property type="component" value="Unassembled WGS sequence"/>
</dbReference>